<feature type="domain" description="Enoyl reductase (ER)" evidence="2">
    <location>
        <begin position="13"/>
        <end position="315"/>
    </location>
</feature>
<sequence>MGEMKAVLFDRYGPADVLYVGRRPVPAIGPDEVLVRVRAAGVNGGDLHDRTGKVSLVTGRSFPKGCGIDFAGEVAEVGAAVTGVREGERVWGLLGRRTGSMAEYVAVSPRRIAAAPRNLTPEEAVSLVAGATTALTALRDKAALQPGERLLVRGGSGGVGSVAVQVGRLLGAHVVALAGAGNLDFVRGLGAEEALDHRTTPLSALGRFDVVLDTVGTEPARVRRLLAPGGRMVAVTVDFDRPLAGIAAVLGSVVHGKGRIRFFSGNPDGALLAEAARLAEHGDLVPVVDTVHPLDRAADAQRALEAGGVRGKHVVRVAAAQDPGRDGGPA</sequence>
<dbReference type="Gene3D" id="3.90.180.10">
    <property type="entry name" value="Medium-chain alcohol dehydrogenases, catalytic domain"/>
    <property type="match status" value="1"/>
</dbReference>
<name>A0ABP9IE85_9ACTN</name>
<dbReference type="Gene3D" id="3.40.50.720">
    <property type="entry name" value="NAD(P)-binding Rossmann-like Domain"/>
    <property type="match status" value="1"/>
</dbReference>
<dbReference type="SUPFAM" id="SSF51735">
    <property type="entry name" value="NAD(P)-binding Rossmann-fold domains"/>
    <property type="match status" value="1"/>
</dbReference>
<accession>A0ABP9IE85</accession>
<keyword evidence="1" id="KW-0560">Oxidoreductase</keyword>
<dbReference type="Proteomes" id="UP001500610">
    <property type="component" value="Unassembled WGS sequence"/>
</dbReference>
<evidence type="ECO:0000313" key="4">
    <source>
        <dbReference type="Proteomes" id="UP001500610"/>
    </source>
</evidence>
<dbReference type="Pfam" id="PF13602">
    <property type="entry name" value="ADH_zinc_N_2"/>
    <property type="match status" value="1"/>
</dbReference>
<protein>
    <submittedName>
        <fullName evidence="3">NAD(P)-dependent alcohol dehydrogenase</fullName>
    </submittedName>
</protein>
<dbReference type="SUPFAM" id="SSF50129">
    <property type="entry name" value="GroES-like"/>
    <property type="match status" value="1"/>
</dbReference>
<evidence type="ECO:0000256" key="1">
    <source>
        <dbReference type="ARBA" id="ARBA00023002"/>
    </source>
</evidence>
<dbReference type="SMART" id="SM00829">
    <property type="entry name" value="PKS_ER"/>
    <property type="match status" value="1"/>
</dbReference>
<dbReference type="InterPro" id="IPR002364">
    <property type="entry name" value="Quin_OxRdtase/zeta-crystal_CS"/>
</dbReference>
<dbReference type="PANTHER" id="PTHR11695:SF294">
    <property type="entry name" value="RETICULON-4-INTERACTING PROTEIN 1, MITOCHONDRIAL"/>
    <property type="match status" value="1"/>
</dbReference>
<evidence type="ECO:0000313" key="3">
    <source>
        <dbReference type="EMBL" id="GAA4994854.1"/>
    </source>
</evidence>
<evidence type="ECO:0000259" key="2">
    <source>
        <dbReference type="SMART" id="SM00829"/>
    </source>
</evidence>
<dbReference type="InterPro" id="IPR050700">
    <property type="entry name" value="YIM1/Zinc_Alcohol_DH_Fams"/>
</dbReference>
<organism evidence="3 4">
    <name type="scientific">Streptomyces hyderabadensis</name>
    <dbReference type="NCBI Taxonomy" id="598549"/>
    <lineage>
        <taxon>Bacteria</taxon>
        <taxon>Bacillati</taxon>
        <taxon>Actinomycetota</taxon>
        <taxon>Actinomycetes</taxon>
        <taxon>Kitasatosporales</taxon>
        <taxon>Streptomycetaceae</taxon>
        <taxon>Streptomyces</taxon>
    </lineage>
</organism>
<dbReference type="InterPro" id="IPR013154">
    <property type="entry name" value="ADH-like_N"/>
</dbReference>
<dbReference type="InterPro" id="IPR011032">
    <property type="entry name" value="GroES-like_sf"/>
</dbReference>
<dbReference type="RefSeq" id="WP_226028718.1">
    <property type="nucleotide sequence ID" value="NZ_BAABIV010000016.1"/>
</dbReference>
<dbReference type="EMBL" id="BAABIV010000016">
    <property type="protein sequence ID" value="GAA4994854.1"/>
    <property type="molecule type" value="Genomic_DNA"/>
</dbReference>
<dbReference type="InterPro" id="IPR036291">
    <property type="entry name" value="NAD(P)-bd_dom_sf"/>
</dbReference>
<dbReference type="PANTHER" id="PTHR11695">
    <property type="entry name" value="ALCOHOL DEHYDROGENASE RELATED"/>
    <property type="match status" value="1"/>
</dbReference>
<dbReference type="CDD" id="cd08267">
    <property type="entry name" value="MDR1"/>
    <property type="match status" value="1"/>
</dbReference>
<keyword evidence="4" id="KW-1185">Reference proteome</keyword>
<comment type="caution">
    <text evidence="3">The sequence shown here is derived from an EMBL/GenBank/DDBJ whole genome shotgun (WGS) entry which is preliminary data.</text>
</comment>
<dbReference type="InterPro" id="IPR020843">
    <property type="entry name" value="ER"/>
</dbReference>
<dbReference type="PROSITE" id="PS01162">
    <property type="entry name" value="QOR_ZETA_CRYSTAL"/>
    <property type="match status" value="1"/>
</dbReference>
<reference evidence="4" key="1">
    <citation type="journal article" date="2019" name="Int. J. Syst. Evol. Microbiol.">
        <title>The Global Catalogue of Microorganisms (GCM) 10K type strain sequencing project: providing services to taxonomists for standard genome sequencing and annotation.</title>
        <authorList>
            <consortium name="The Broad Institute Genomics Platform"/>
            <consortium name="The Broad Institute Genome Sequencing Center for Infectious Disease"/>
            <person name="Wu L."/>
            <person name="Ma J."/>
        </authorList>
    </citation>
    <scope>NUCLEOTIDE SEQUENCE [LARGE SCALE GENOMIC DNA]</scope>
    <source>
        <strain evidence="4">JCM 17657</strain>
    </source>
</reference>
<proteinExistence type="predicted"/>
<dbReference type="Pfam" id="PF08240">
    <property type="entry name" value="ADH_N"/>
    <property type="match status" value="1"/>
</dbReference>
<gene>
    <name evidence="3" type="ORF">GCM10023257_40420</name>
</gene>